<dbReference type="eggNOG" id="ENOG503004F">
    <property type="taxonomic scope" value="Bacteria"/>
</dbReference>
<evidence type="ECO:0000256" key="1">
    <source>
        <dbReference type="SAM" id="Phobius"/>
    </source>
</evidence>
<sequence length="47" mass="4928">MDWSDLPEDIPPSSAADASRMRLYITVGLIGMGALGMVGGMLHILPA</sequence>
<reference evidence="2 3" key="1">
    <citation type="journal article" date="2014" name="PLoS ONE">
        <title>Genome Information of Methylobacterium oryzae, a Plant-Probiotic Methylotroph in the Phyllosphere.</title>
        <authorList>
            <person name="Kwak M.J."/>
            <person name="Jeong H."/>
            <person name="Madhaiyan M."/>
            <person name="Lee Y."/>
            <person name="Sa T.M."/>
            <person name="Oh T.K."/>
            <person name="Kim J.F."/>
        </authorList>
    </citation>
    <scope>NUCLEOTIDE SEQUENCE [LARGE SCALE GENOMIC DNA]</scope>
    <source>
        <strain evidence="2 3">CBMB20</strain>
    </source>
</reference>
<dbReference type="KEGG" id="mor:MOC_1744"/>
<keyword evidence="3" id="KW-1185">Reference proteome</keyword>
<accession>A0A089Q4M5</accession>
<dbReference type="EMBL" id="CP003811">
    <property type="protein sequence ID" value="AIQ89499.1"/>
    <property type="molecule type" value="Genomic_DNA"/>
</dbReference>
<name>A0A089Q4M5_9HYPH</name>
<keyword evidence="1" id="KW-1133">Transmembrane helix</keyword>
<gene>
    <name evidence="2" type="ORF">MOC_1744</name>
</gene>
<organism evidence="2 3">
    <name type="scientific">Methylobacterium oryzae CBMB20</name>
    <dbReference type="NCBI Taxonomy" id="693986"/>
    <lineage>
        <taxon>Bacteria</taxon>
        <taxon>Pseudomonadati</taxon>
        <taxon>Pseudomonadota</taxon>
        <taxon>Alphaproteobacteria</taxon>
        <taxon>Hyphomicrobiales</taxon>
        <taxon>Methylobacteriaceae</taxon>
        <taxon>Methylobacterium</taxon>
    </lineage>
</organism>
<feature type="transmembrane region" description="Helical" evidence="1">
    <location>
        <begin position="23"/>
        <end position="45"/>
    </location>
</feature>
<dbReference type="Proteomes" id="UP000029492">
    <property type="component" value="Chromosome"/>
</dbReference>
<dbReference type="HOGENOM" id="CLU_3170142_0_0_5"/>
<protein>
    <submittedName>
        <fullName evidence="2">Protein of unassigned function</fullName>
    </submittedName>
</protein>
<proteinExistence type="predicted"/>
<dbReference type="AlphaFoldDB" id="A0A089Q4M5"/>
<evidence type="ECO:0000313" key="2">
    <source>
        <dbReference type="EMBL" id="AIQ89499.1"/>
    </source>
</evidence>
<keyword evidence="1" id="KW-0812">Transmembrane</keyword>
<evidence type="ECO:0000313" key="3">
    <source>
        <dbReference type="Proteomes" id="UP000029492"/>
    </source>
</evidence>
<keyword evidence="1" id="KW-0472">Membrane</keyword>